<organism evidence="1 2">
    <name type="scientific">Candidatus Daviesbacteria bacterium GW2011_GWA1_42_6</name>
    <dbReference type="NCBI Taxonomy" id="1618420"/>
    <lineage>
        <taxon>Bacteria</taxon>
        <taxon>Candidatus Daviesiibacteriota</taxon>
    </lineage>
</organism>
<name>A0A0G1DTC2_9BACT</name>
<accession>A0A0G1DTC2</accession>
<evidence type="ECO:0000313" key="2">
    <source>
        <dbReference type="Proteomes" id="UP000034135"/>
    </source>
</evidence>
<sequence>INMKIFLDQAALLLYKEPLEGLISPL</sequence>
<comment type="caution">
    <text evidence="1">The sequence shown here is derived from an EMBL/GenBank/DDBJ whole genome shotgun (WGS) entry which is preliminary data.</text>
</comment>
<dbReference type="EMBL" id="LCEB01000001">
    <property type="protein sequence ID" value="KKS65523.1"/>
    <property type="molecule type" value="Genomic_DNA"/>
</dbReference>
<dbReference type="Proteomes" id="UP000034135">
    <property type="component" value="Unassembled WGS sequence"/>
</dbReference>
<evidence type="ECO:0000313" key="1">
    <source>
        <dbReference type="EMBL" id="KKS65523.1"/>
    </source>
</evidence>
<reference evidence="1 2" key="1">
    <citation type="journal article" date="2015" name="Nature">
        <title>rRNA introns, odd ribosomes, and small enigmatic genomes across a large radiation of phyla.</title>
        <authorList>
            <person name="Brown C.T."/>
            <person name="Hug L.A."/>
            <person name="Thomas B.C."/>
            <person name="Sharon I."/>
            <person name="Castelle C.J."/>
            <person name="Singh A."/>
            <person name="Wilkins M.J."/>
            <person name="Williams K.H."/>
            <person name="Banfield J.F."/>
        </authorList>
    </citation>
    <scope>NUCLEOTIDE SEQUENCE [LARGE SCALE GENOMIC DNA]</scope>
</reference>
<feature type="non-terminal residue" evidence="1">
    <location>
        <position position="1"/>
    </location>
</feature>
<protein>
    <submittedName>
        <fullName evidence="1">Uncharacterized protein</fullName>
    </submittedName>
</protein>
<dbReference type="AlphaFoldDB" id="A0A0G1DTC2"/>
<gene>
    <name evidence="1" type="ORF">UV33_C0001G0001</name>
</gene>
<proteinExistence type="predicted"/>